<dbReference type="PANTHER" id="PTHR32089">
    <property type="entry name" value="METHYL-ACCEPTING CHEMOTAXIS PROTEIN MCPB"/>
    <property type="match status" value="1"/>
</dbReference>
<dbReference type="InterPro" id="IPR004089">
    <property type="entry name" value="MCPsignal_dom"/>
</dbReference>
<dbReference type="Pfam" id="PF00015">
    <property type="entry name" value="MCPsignal"/>
    <property type="match status" value="1"/>
</dbReference>
<keyword evidence="8" id="KW-1185">Reference proteome</keyword>
<gene>
    <name evidence="7" type="ordered locus">Halha_0841</name>
</gene>
<dbReference type="Proteomes" id="UP000010880">
    <property type="component" value="Chromosome"/>
</dbReference>
<evidence type="ECO:0000259" key="6">
    <source>
        <dbReference type="PROSITE" id="PS50885"/>
    </source>
</evidence>
<dbReference type="KEGG" id="hhl:Halha_0841"/>
<dbReference type="AlphaFoldDB" id="L0K900"/>
<evidence type="ECO:0000313" key="7">
    <source>
        <dbReference type="EMBL" id="AGB40809.1"/>
    </source>
</evidence>
<feature type="domain" description="HAMP" evidence="6">
    <location>
        <begin position="234"/>
        <end position="287"/>
    </location>
</feature>
<reference evidence="8" key="1">
    <citation type="submission" date="2012-02" db="EMBL/GenBank/DDBJ databases">
        <title>The complete genome of Halobacteroides halobius DSM 5150.</title>
        <authorList>
            <person name="Lucas S."/>
            <person name="Copeland A."/>
            <person name="Lapidus A."/>
            <person name="Glavina del Rio T."/>
            <person name="Dalin E."/>
            <person name="Tice H."/>
            <person name="Bruce D."/>
            <person name="Goodwin L."/>
            <person name="Pitluck S."/>
            <person name="Peters L."/>
            <person name="Mikhailova N."/>
            <person name="Gu W."/>
            <person name="Kyrpides N."/>
            <person name="Mavromatis K."/>
            <person name="Ivanova N."/>
            <person name="Brettin T."/>
            <person name="Detter J.C."/>
            <person name="Han C."/>
            <person name="Larimer F."/>
            <person name="Land M."/>
            <person name="Hauser L."/>
            <person name="Markowitz V."/>
            <person name="Cheng J.-F."/>
            <person name="Hugenholtz P."/>
            <person name="Woyke T."/>
            <person name="Wu D."/>
            <person name="Tindall B."/>
            <person name="Pomrenke H."/>
            <person name="Brambilla E."/>
            <person name="Klenk H.-P."/>
            <person name="Eisen J.A."/>
        </authorList>
    </citation>
    <scope>NUCLEOTIDE SEQUENCE [LARGE SCALE GENOMIC DNA]</scope>
    <source>
        <strain evidence="8">ATCC 35273 / DSM 5150 / MD-1</strain>
    </source>
</reference>
<proteinExistence type="inferred from homology"/>
<dbReference type="SUPFAM" id="SSF58104">
    <property type="entry name" value="Methyl-accepting chemotaxis protein (MCP) signaling domain"/>
    <property type="match status" value="1"/>
</dbReference>
<dbReference type="GO" id="GO:0007165">
    <property type="term" value="P:signal transduction"/>
    <property type="evidence" value="ECO:0007669"/>
    <property type="project" value="UniProtKB-KW"/>
</dbReference>
<keyword evidence="1 3" id="KW-0807">Transducer</keyword>
<evidence type="ECO:0000313" key="8">
    <source>
        <dbReference type="Proteomes" id="UP000010880"/>
    </source>
</evidence>
<dbReference type="eggNOG" id="COG0840">
    <property type="taxonomic scope" value="Bacteria"/>
</dbReference>
<dbReference type="STRING" id="748449.Halha_0841"/>
<dbReference type="EMBL" id="CP003359">
    <property type="protein sequence ID" value="AGB40809.1"/>
    <property type="molecule type" value="Genomic_DNA"/>
</dbReference>
<dbReference type="SMART" id="SM00283">
    <property type="entry name" value="MA"/>
    <property type="match status" value="1"/>
</dbReference>
<dbReference type="SMART" id="SM00304">
    <property type="entry name" value="HAMP"/>
    <property type="match status" value="1"/>
</dbReference>
<name>L0K900_HALHC</name>
<dbReference type="PROSITE" id="PS50885">
    <property type="entry name" value="HAMP"/>
    <property type="match status" value="1"/>
</dbReference>
<protein>
    <submittedName>
        <fullName evidence="7">Methyl-accepting chemotaxis protein</fullName>
    </submittedName>
</protein>
<dbReference type="GO" id="GO:0004888">
    <property type="term" value="F:transmembrane signaling receptor activity"/>
    <property type="evidence" value="ECO:0007669"/>
    <property type="project" value="InterPro"/>
</dbReference>
<dbReference type="Gene3D" id="1.10.287.950">
    <property type="entry name" value="Methyl-accepting chemotaxis protein"/>
    <property type="match status" value="1"/>
</dbReference>
<dbReference type="PATRIC" id="fig|748449.3.peg.799"/>
<dbReference type="PRINTS" id="PR00260">
    <property type="entry name" value="CHEMTRNSDUCR"/>
</dbReference>
<comment type="similarity">
    <text evidence="2">Belongs to the methyl-accepting chemotaxis (MCP) protein family.</text>
</comment>
<dbReference type="PROSITE" id="PS50111">
    <property type="entry name" value="CHEMOTAXIS_TRANSDUC_2"/>
    <property type="match status" value="1"/>
</dbReference>
<dbReference type="PANTHER" id="PTHR32089:SF112">
    <property type="entry name" value="LYSOZYME-LIKE PROTEIN-RELATED"/>
    <property type="match status" value="1"/>
</dbReference>
<dbReference type="GO" id="GO:0006935">
    <property type="term" value="P:chemotaxis"/>
    <property type="evidence" value="ECO:0007669"/>
    <property type="project" value="InterPro"/>
</dbReference>
<evidence type="ECO:0000256" key="2">
    <source>
        <dbReference type="ARBA" id="ARBA00029447"/>
    </source>
</evidence>
<dbReference type="RefSeq" id="WP_015326534.1">
    <property type="nucleotide sequence ID" value="NC_019978.1"/>
</dbReference>
<dbReference type="InterPro" id="IPR004090">
    <property type="entry name" value="Chemotax_Me-accpt_rcpt"/>
</dbReference>
<dbReference type="GO" id="GO:0016020">
    <property type="term" value="C:membrane"/>
    <property type="evidence" value="ECO:0007669"/>
    <property type="project" value="InterPro"/>
</dbReference>
<evidence type="ECO:0000256" key="4">
    <source>
        <dbReference type="SAM" id="Phobius"/>
    </source>
</evidence>
<keyword evidence="4" id="KW-0812">Transmembrane</keyword>
<organism evidence="7 8">
    <name type="scientific">Halobacteroides halobius (strain ATCC 35273 / DSM 5150 / MD-1)</name>
    <dbReference type="NCBI Taxonomy" id="748449"/>
    <lineage>
        <taxon>Bacteria</taxon>
        <taxon>Bacillati</taxon>
        <taxon>Bacillota</taxon>
        <taxon>Clostridia</taxon>
        <taxon>Halanaerobiales</taxon>
        <taxon>Halobacteroidaceae</taxon>
        <taxon>Halobacteroides</taxon>
    </lineage>
</organism>
<sequence length="550" mass="61245">MLNFKDKLLKLKLKKFRSIKQRFNQLKFKHKLVLGFLAVILVFVIGSSINIIFLNNIDNHATTLRNSGDNMYYILRLSALIRAKYMDAVDISNNDLQAIKHFKKHKAQTDKLIAQLQKNINSKRGQRVLRGLISENNNFDKTFINQLIPLYKLKNGEKTAYNGNQSFSLAMFKVNDIRNDLIYLSSKLSEIFVDKRMKAANDLTQNIKSSYKSFIIILASTIVIAFLIITLLEKNLINTLQKLVDYSHELASGNLNIDKLKIKTNDQIEELAKSFNIMVDNLSNLISNITSTSNQVTSFSQQLSALATEANSTVQSASTVVDQMSSGVDQVAASSQEVMEFSHTVTDITKKGDDKITKSAIKMEQIHDTVEEISGVINTFNQQSKQIGQITEMINQIADQTNLLALNAAIEAARAGEHGQGFAVVAEEIRELATETAQATDKIEGLIDDIQQQSKKANQVISKGKKVTYQGEQVIEETGEAFNQVNNAVAETVSYIEETTASTEQLASGSQQVLNVTDEIGLISQEVSQEAEKLSSMAEDLNNLLQNFDV</sequence>
<dbReference type="HOGENOM" id="CLU_000445_107_27_9"/>
<dbReference type="OrthoDB" id="5392220at2"/>
<keyword evidence="4" id="KW-1133">Transmembrane helix</keyword>
<feature type="domain" description="Methyl-accepting transducer" evidence="5">
    <location>
        <begin position="285"/>
        <end position="521"/>
    </location>
</feature>
<evidence type="ECO:0000256" key="3">
    <source>
        <dbReference type="PROSITE-ProRule" id="PRU00284"/>
    </source>
</evidence>
<evidence type="ECO:0000256" key="1">
    <source>
        <dbReference type="ARBA" id="ARBA00023224"/>
    </source>
</evidence>
<keyword evidence="4" id="KW-0472">Membrane</keyword>
<evidence type="ECO:0000259" key="5">
    <source>
        <dbReference type="PROSITE" id="PS50111"/>
    </source>
</evidence>
<dbReference type="CDD" id="cd11386">
    <property type="entry name" value="MCP_signal"/>
    <property type="match status" value="1"/>
</dbReference>
<dbReference type="CDD" id="cd06225">
    <property type="entry name" value="HAMP"/>
    <property type="match status" value="1"/>
</dbReference>
<dbReference type="InterPro" id="IPR003660">
    <property type="entry name" value="HAMP_dom"/>
</dbReference>
<accession>L0K900</accession>
<dbReference type="Pfam" id="PF00672">
    <property type="entry name" value="HAMP"/>
    <property type="match status" value="1"/>
</dbReference>
<feature type="transmembrane region" description="Helical" evidence="4">
    <location>
        <begin position="214"/>
        <end position="232"/>
    </location>
</feature>